<dbReference type="EMBL" id="NXIB02000015">
    <property type="protein sequence ID" value="PHX56640.1"/>
    <property type="molecule type" value="Genomic_DNA"/>
</dbReference>
<accession>A0A2G4F4F6</accession>
<dbReference type="AlphaFoldDB" id="A0A2G4F4F6"/>
<keyword evidence="4" id="KW-1185">Reference proteome</keyword>
<proteinExistence type="inferred from homology"/>
<dbReference type="GO" id="GO:0004016">
    <property type="term" value="F:adenylate cyclase activity"/>
    <property type="evidence" value="ECO:0007669"/>
    <property type="project" value="UniProtKB-ARBA"/>
</dbReference>
<comment type="similarity">
    <text evidence="1">Belongs to the adenylyl cyclase class-3 family.</text>
</comment>
<dbReference type="RefSeq" id="WP_096832261.1">
    <property type="nucleotide sequence ID" value="NZ_NXIB02000015.1"/>
</dbReference>
<protein>
    <submittedName>
        <fullName evidence="3">Adenylate cyclase</fullName>
    </submittedName>
</protein>
<evidence type="ECO:0000313" key="3">
    <source>
        <dbReference type="EMBL" id="PHX56640.1"/>
    </source>
</evidence>
<dbReference type="CDD" id="cd07302">
    <property type="entry name" value="CHD"/>
    <property type="match status" value="1"/>
</dbReference>
<dbReference type="SUPFAM" id="SSF55073">
    <property type="entry name" value="Nucleotide cyclase"/>
    <property type="match status" value="2"/>
</dbReference>
<dbReference type="PROSITE" id="PS50125">
    <property type="entry name" value="GUANYLATE_CYCLASE_2"/>
    <property type="match status" value="2"/>
</dbReference>
<evidence type="ECO:0000313" key="4">
    <source>
        <dbReference type="Proteomes" id="UP000226442"/>
    </source>
</evidence>
<dbReference type="PANTHER" id="PTHR43081">
    <property type="entry name" value="ADENYLATE CYCLASE, TERMINAL-DIFFERENTIATION SPECIFIC-RELATED"/>
    <property type="match status" value="1"/>
</dbReference>
<dbReference type="InterPro" id="IPR029787">
    <property type="entry name" value="Nucleotide_cyclase"/>
</dbReference>
<dbReference type="Gene3D" id="3.30.70.1230">
    <property type="entry name" value="Nucleotide cyclase"/>
    <property type="match status" value="2"/>
</dbReference>
<dbReference type="InterPro" id="IPR050697">
    <property type="entry name" value="Adenylyl/Guanylyl_Cyclase_3/4"/>
</dbReference>
<comment type="caution">
    <text evidence="3">The sequence shown here is derived from an EMBL/GenBank/DDBJ whole genome shotgun (WGS) entry which is preliminary data.</text>
</comment>
<dbReference type="PANTHER" id="PTHR43081:SF1">
    <property type="entry name" value="ADENYLATE CYCLASE, TERMINAL-DIFFERENTIATION SPECIFIC"/>
    <property type="match status" value="1"/>
</dbReference>
<reference evidence="3" key="1">
    <citation type="submission" date="2017-10" db="EMBL/GenBank/DDBJ databases">
        <title>Draft genome sequence of the planktic cyanobacteria Tychonema bourrellyi isolated from alpine lentic freshwater.</title>
        <authorList>
            <person name="Tett A."/>
            <person name="Armanini F."/>
            <person name="Asnicar F."/>
            <person name="Boscaini A."/>
            <person name="Pasolli E."/>
            <person name="Zolfo M."/>
            <person name="Donati C."/>
            <person name="Salmaso N."/>
            <person name="Segata N."/>
        </authorList>
    </citation>
    <scope>NUCLEOTIDE SEQUENCE</scope>
    <source>
        <strain evidence="3">FEM_GT703</strain>
    </source>
</reference>
<evidence type="ECO:0000256" key="1">
    <source>
        <dbReference type="ARBA" id="ARBA00005381"/>
    </source>
</evidence>
<dbReference type="GO" id="GO:0035556">
    <property type="term" value="P:intracellular signal transduction"/>
    <property type="evidence" value="ECO:0007669"/>
    <property type="project" value="InterPro"/>
</dbReference>
<dbReference type="Pfam" id="PF00211">
    <property type="entry name" value="Guanylate_cyc"/>
    <property type="match status" value="1"/>
</dbReference>
<dbReference type="GO" id="GO:0009190">
    <property type="term" value="P:cyclic nucleotide biosynthetic process"/>
    <property type="evidence" value="ECO:0007669"/>
    <property type="project" value="InterPro"/>
</dbReference>
<organism evidence="3 4">
    <name type="scientific">Tychonema bourrellyi FEM_GT703</name>
    <dbReference type="NCBI Taxonomy" id="2040638"/>
    <lineage>
        <taxon>Bacteria</taxon>
        <taxon>Bacillati</taxon>
        <taxon>Cyanobacteriota</taxon>
        <taxon>Cyanophyceae</taxon>
        <taxon>Oscillatoriophycideae</taxon>
        <taxon>Oscillatoriales</taxon>
        <taxon>Microcoleaceae</taxon>
        <taxon>Tychonema</taxon>
    </lineage>
</organism>
<feature type="domain" description="Guanylate cyclase" evidence="2">
    <location>
        <begin position="8"/>
        <end position="123"/>
    </location>
</feature>
<name>A0A2G4F4F6_9CYAN</name>
<evidence type="ECO:0000259" key="2">
    <source>
        <dbReference type="PROSITE" id="PS50125"/>
    </source>
</evidence>
<dbReference type="InterPro" id="IPR001054">
    <property type="entry name" value="A/G_cyclase"/>
</dbReference>
<sequence length="360" mass="40650">MANLRSTVIVKTDICGYTVRVKKLSQSELSRLLNEHKTFISDISIRNEGSLIKGEGDSFWLVFPSVTAAAMAALEMQQELRAQQSSKSNDERLAIRVSITLGDVLHQDKDIFGDTVNLTARIESVTPQDEIYLSQAAWLALNKAEVQTSFVNEFSLKGMSEPEKVYKVDQSHKTRIIENQAIVKADLRGFIAYQESNSIKDVEYLLTNFDAFEKNICEEYGGTIRSIVGDSHLLTFTEAHSALAAMESLCKNWKIFIDNYKIPCGLSVGVTKGNLYIFRSCTYGKDINIADRLEDLSKIVSPATEKNSVIVSDQIKREVSSSKWEYQLIKIDKNAILDNILDYSQFDFFKENDVYRCLVI</sequence>
<dbReference type="Proteomes" id="UP000226442">
    <property type="component" value="Unassembled WGS sequence"/>
</dbReference>
<gene>
    <name evidence="3" type="ORF">CP500_004315</name>
</gene>
<feature type="domain" description="Guanylate cyclase" evidence="2">
    <location>
        <begin position="181"/>
        <end position="294"/>
    </location>
</feature>
<dbReference type="OrthoDB" id="9801841at2"/>